<organism evidence="2 3">
    <name type="scientific">Dufourea novaeangliae</name>
    <name type="common">Sweat bee</name>
    <dbReference type="NCBI Taxonomy" id="178035"/>
    <lineage>
        <taxon>Eukaryota</taxon>
        <taxon>Metazoa</taxon>
        <taxon>Ecdysozoa</taxon>
        <taxon>Arthropoda</taxon>
        <taxon>Hexapoda</taxon>
        <taxon>Insecta</taxon>
        <taxon>Pterygota</taxon>
        <taxon>Neoptera</taxon>
        <taxon>Endopterygota</taxon>
        <taxon>Hymenoptera</taxon>
        <taxon>Apocrita</taxon>
        <taxon>Aculeata</taxon>
        <taxon>Apoidea</taxon>
        <taxon>Anthophila</taxon>
        <taxon>Halictidae</taxon>
        <taxon>Rophitinae</taxon>
        <taxon>Dufourea</taxon>
    </lineage>
</organism>
<accession>A0A154NWY0</accession>
<protein>
    <submittedName>
        <fullName evidence="2">Uncharacterized protein</fullName>
    </submittedName>
</protein>
<reference evidence="2 3" key="1">
    <citation type="submission" date="2015-07" db="EMBL/GenBank/DDBJ databases">
        <title>The genome of Dufourea novaeangliae.</title>
        <authorList>
            <person name="Pan H."/>
            <person name="Kapheim K."/>
        </authorList>
    </citation>
    <scope>NUCLEOTIDE SEQUENCE [LARGE SCALE GENOMIC DNA]</scope>
    <source>
        <strain evidence="2">0120121106</strain>
        <tissue evidence="2">Whole body</tissue>
    </source>
</reference>
<proteinExistence type="predicted"/>
<sequence length="51" mass="6303">MFPPTEKDILSSERKRKKKNRLRSKFTGHDKFLNEIPSYRWIASEHHHIRR</sequence>
<dbReference type="Proteomes" id="UP000076502">
    <property type="component" value="Unassembled WGS sequence"/>
</dbReference>
<evidence type="ECO:0000256" key="1">
    <source>
        <dbReference type="SAM" id="MobiDB-lite"/>
    </source>
</evidence>
<keyword evidence="3" id="KW-1185">Reference proteome</keyword>
<gene>
    <name evidence="2" type="ORF">WN55_02013</name>
</gene>
<name>A0A154NWY0_DUFNO</name>
<evidence type="ECO:0000313" key="3">
    <source>
        <dbReference type="Proteomes" id="UP000076502"/>
    </source>
</evidence>
<feature type="compositionally biased region" description="Basic residues" evidence="1">
    <location>
        <begin position="14"/>
        <end position="23"/>
    </location>
</feature>
<evidence type="ECO:0000313" key="2">
    <source>
        <dbReference type="EMBL" id="KZC04127.1"/>
    </source>
</evidence>
<dbReference type="AlphaFoldDB" id="A0A154NWY0"/>
<feature type="compositionally biased region" description="Basic and acidic residues" evidence="1">
    <location>
        <begin position="1"/>
        <end position="13"/>
    </location>
</feature>
<dbReference type="EMBL" id="KQ434777">
    <property type="protein sequence ID" value="KZC04127.1"/>
    <property type="molecule type" value="Genomic_DNA"/>
</dbReference>
<feature type="region of interest" description="Disordered" evidence="1">
    <location>
        <begin position="1"/>
        <end position="23"/>
    </location>
</feature>